<accession>A0A8T3B589</accession>
<evidence type="ECO:0008006" key="3">
    <source>
        <dbReference type="Google" id="ProtNLM"/>
    </source>
</evidence>
<dbReference type="OrthoDB" id="696282at2759"/>
<protein>
    <recommendedName>
        <fullName evidence="3">RNase H type-1 domain-containing protein</fullName>
    </recommendedName>
</protein>
<dbReference type="Proteomes" id="UP000829196">
    <property type="component" value="Unassembled WGS sequence"/>
</dbReference>
<comment type="caution">
    <text evidence="1">The sequence shown here is derived from an EMBL/GenBank/DDBJ whole genome shotgun (WGS) entry which is preliminary data.</text>
</comment>
<sequence>MLLIHYVQGNTLSNLSNYYMLRDIKYWISLITYNISHILREGNVVADPLAKLGCILPIFTEVYKDSLPNKIKGLATLDQLGLPYIRSN</sequence>
<keyword evidence="2" id="KW-1185">Reference proteome</keyword>
<dbReference type="AlphaFoldDB" id="A0A8T3B589"/>
<proteinExistence type="predicted"/>
<dbReference type="EMBL" id="JAGYWB010000011">
    <property type="protein sequence ID" value="KAI0503969.1"/>
    <property type="molecule type" value="Genomic_DNA"/>
</dbReference>
<name>A0A8T3B589_DENNO</name>
<organism evidence="1 2">
    <name type="scientific">Dendrobium nobile</name>
    <name type="common">Orchid</name>
    <dbReference type="NCBI Taxonomy" id="94219"/>
    <lineage>
        <taxon>Eukaryota</taxon>
        <taxon>Viridiplantae</taxon>
        <taxon>Streptophyta</taxon>
        <taxon>Embryophyta</taxon>
        <taxon>Tracheophyta</taxon>
        <taxon>Spermatophyta</taxon>
        <taxon>Magnoliopsida</taxon>
        <taxon>Liliopsida</taxon>
        <taxon>Asparagales</taxon>
        <taxon>Orchidaceae</taxon>
        <taxon>Epidendroideae</taxon>
        <taxon>Malaxideae</taxon>
        <taxon>Dendrobiinae</taxon>
        <taxon>Dendrobium</taxon>
    </lineage>
</organism>
<evidence type="ECO:0000313" key="1">
    <source>
        <dbReference type="EMBL" id="KAI0503969.1"/>
    </source>
</evidence>
<evidence type="ECO:0000313" key="2">
    <source>
        <dbReference type="Proteomes" id="UP000829196"/>
    </source>
</evidence>
<reference evidence="1" key="1">
    <citation type="journal article" date="2022" name="Front. Genet.">
        <title>Chromosome-Scale Assembly of the Dendrobium nobile Genome Provides Insights Into the Molecular Mechanism of the Biosynthesis of the Medicinal Active Ingredient of Dendrobium.</title>
        <authorList>
            <person name="Xu Q."/>
            <person name="Niu S.-C."/>
            <person name="Li K.-L."/>
            <person name="Zheng P.-J."/>
            <person name="Zhang X.-J."/>
            <person name="Jia Y."/>
            <person name="Liu Y."/>
            <person name="Niu Y.-X."/>
            <person name="Yu L.-H."/>
            <person name="Chen D.-F."/>
            <person name="Zhang G.-Q."/>
        </authorList>
    </citation>
    <scope>NUCLEOTIDE SEQUENCE</scope>
    <source>
        <tissue evidence="1">Leaf</tissue>
    </source>
</reference>
<gene>
    <name evidence="1" type="ORF">KFK09_014916</name>
</gene>